<organism evidence="3 4">
    <name type="scientific">Rothia dentocariosa</name>
    <dbReference type="NCBI Taxonomy" id="2047"/>
    <lineage>
        <taxon>Bacteria</taxon>
        <taxon>Bacillati</taxon>
        <taxon>Actinomycetota</taxon>
        <taxon>Actinomycetes</taxon>
        <taxon>Micrococcales</taxon>
        <taxon>Micrococcaceae</taxon>
        <taxon>Rothia</taxon>
    </lineage>
</organism>
<protein>
    <submittedName>
        <fullName evidence="3">Uncharacterized protein</fullName>
    </submittedName>
</protein>
<feature type="transmembrane region" description="Helical" evidence="2">
    <location>
        <begin position="193"/>
        <end position="221"/>
    </location>
</feature>
<evidence type="ECO:0000256" key="2">
    <source>
        <dbReference type="SAM" id="Phobius"/>
    </source>
</evidence>
<name>A0A2A8D819_9MICC</name>
<feature type="compositionally biased region" description="Low complexity" evidence="1">
    <location>
        <begin position="41"/>
        <end position="53"/>
    </location>
</feature>
<keyword evidence="4" id="KW-1185">Reference proteome</keyword>
<feature type="transmembrane region" description="Helical" evidence="2">
    <location>
        <begin position="160"/>
        <end position="181"/>
    </location>
</feature>
<evidence type="ECO:0000313" key="3">
    <source>
        <dbReference type="EMBL" id="PEN17040.1"/>
    </source>
</evidence>
<reference evidence="3" key="1">
    <citation type="submission" date="2017-10" db="EMBL/GenBank/DDBJ databases">
        <title>Kefir isolates.</title>
        <authorList>
            <person name="Kim Y."/>
            <person name="Blasche S."/>
        </authorList>
    </citation>
    <scope>NUCLEOTIDE SEQUENCE [LARGE SCALE GENOMIC DNA]</scope>
    <source>
        <strain evidence="3">OG2-2</strain>
    </source>
</reference>
<sequence>MEKKMTENPRQDPMPDSNTPQASYPQAEAPTLQEGHDMQNSAASDAPLAAYASTTDGASHPQAQQAVPPVGNVAAAYDFGYRRAPRQYEVPPEDRRPYGEPTGEIRGPGYFYSIGSFAASLCGLILTGFSGFQVLGIAILHDDYESLGYGAYEFTTISNTMLLALVPIVISIWLGIFSFTVNKGRITPMTGRMRAFASLGIVMGALGALGIVGNFFLYLLAIS</sequence>
<dbReference type="Proteomes" id="UP000219947">
    <property type="component" value="Unassembled WGS sequence"/>
</dbReference>
<keyword evidence="2" id="KW-0472">Membrane</keyword>
<dbReference type="AlphaFoldDB" id="A0A2A8D819"/>
<evidence type="ECO:0000256" key="1">
    <source>
        <dbReference type="SAM" id="MobiDB-lite"/>
    </source>
</evidence>
<keyword evidence="2" id="KW-0812">Transmembrane</keyword>
<feature type="region of interest" description="Disordered" evidence="1">
    <location>
        <begin position="1"/>
        <end position="67"/>
    </location>
</feature>
<feature type="compositionally biased region" description="Basic and acidic residues" evidence="1">
    <location>
        <begin position="1"/>
        <end position="10"/>
    </location>
</feature>
<keyword evidence="2" id="KW-1133">Transmembrane helix</keyword>
<gene>
    <name evidence="3" type="ORF">CRM92_03185</name>
</gene>
<evidence type="ECO:0000313" key="4">
    <source>
        <dbReference type="Proteomes" id="UP000219947"/>
    </source>
</evidence>
<feature type="compositionally biased region" description="Polar residues" evidence="1">
    <location>
        <begin position="54"/>
        <end position="65"/>
    </location>
</feature>
<dbReference type="EMBL" id="PDEV01000001">
    <property type="protein sequence ID" value="PEN17040.1"/>
    <property type="molecule type" value="Genomic_DNA"/>
</dbReference>
<comment type="caution">
    <text evidence="3">The sequence shown here is derived from an EMBL/GenBank/DDBJ whole genome shotgun (WGS) entry which is preliminary data.</text>
</comment>
<proteinExistence type="predicted"/>
<feature type="transmembrane region" description="Helical" evidence="2">
    <location>
        <begin position="110"/>
        <end position="140"/>
    </location>
</feature>
<accession>A0A2A8D819</accession>